<feature type="domain" description="Ketoreductase" evidence="4">
    <location>
        <begin position="5"/>
        <end position="179"/>
    </location>
</feature>
<proteinExistence type="inferred from homology"/>
<dbReference type="PRINTS" id="PR00080">
    <property type="entry name" value="SDRFAMILY"/>
</dbReference>
<evidence type="ECO:0000256" key="2">
    <source>
        <dbReference type="ARBA" id="ARBA00023002"/>
    </source>
</evidence>
<evidence type="ECO:0000313" key="6">
    <source>
        <dbReference type="Proteomes" id="UP000320390"/>
    </source>
</evidence>
<dbReference type="CDD" id="cd05374">
    <property type="entry name" value="17beta-HSD-like_SDR_c"/>
    <property type="match status" value="1"/>
</dbReference>
<dbReference type="GO" id="GO:0016491">
    <property type="term" value="F:oxidoreductase activity"/>
    <property type="evidence" value="ECO:0007669"/>
    <property type="project" value="UniProtKB-KW"/>
</dbReference>
<reference evidence="5 6" key="1">
    <citation type="submission" date="2019-02" db="EMBL/GenBank/DDBJ databases">
        <title>Deep-cultivation of Planctomycetes and their phenomic and genomic characterization uncovers novel biology.</title>
        <authorList>
            <person name="Wiegand S."/>
            <person name="Jogler M."/>
            <person name="Boedeker C."/>
            <person name="Pinto D."/>
            <person name="Vollmers J."/>
            <person name="Rivas-Marin E."/>
            <person name="Kohn T."/>
            <person name="Peeters S.H."/>
            <person name="Heuer A."/>
            <person name="Rast P."/>
            <person name="Oberbeckmann S."/>
            <person name="Bunk B."/>
            <person name="Jeske O."/>
            <person name="Meyerdierks A."/>
            <person name="Storesund J.E."/>
            <person name="Kallscheuer N."/>
            <person name="Luecker S."/>
            <person name="Lage O.M."/>
            <person name="Pohl T."/>
            <person name="Merkel B.J."/>
            <person name="Hornburger P."/>
            <person name="Mueller R.-W."/>
            <person name="Bruemmer F."/>
            <person name="Labrenz M."/>
            <person name="Spormann A.M."/>
            <person name="Op den Camp H."/>
            <person name="Overmann J."/>
            <person name="Amann R."/>
            <person name="Jetten M.S.M."/>
            <person name="Mascher T."/>
            <person name="Medema M.H."/>
            <person name="Devos D.P."/>
            <person name="Kaster A.-K."/>
            <person name="Ovreas L."/>
            <person name="Rohde M."/>
            <person name="Galperin M.Y."/>
            <person name="Jogler C."/>
        </authorList>
    </citation>
    <scope>NUCLEOTIDE SEQUENCE [LARGE SCALE GENOMIC DNA]</scope>
    <source>
        <strain evidence="5 6">Poly30</strain>
    </source>
</reference>
<sequence length="280" mass="30438">MSWSSTLLVTGCSSGLGLATAHRARDLGWRVLGTARTDADLARIEEAGLEPIQLELLSTSSIESAAEEVLARTGGRLDGLVNNAGYSQLGAIEDVTRDELREQFETNVFGTMELTNRLLPSFLSRGEGRIVFISSVCARVPVPYLGSYSASKAALEALVDSLRREIRGSGVGLHLVEPGIFNTGCYARTTAHFEGVSRSRTSRHADRCRAALRQFEEELSTIPASRNALVADAVLDYLTGKRRSARRVVPGPARVYEIARRLLPDGLLDRAVLRRRGGDL</sequence>
<accession>A0A518EYM4</accession>
<protein>
    <submittedName>
        <fullName evidence="5">Ketoacyl reductase</fullName>
        <ecNumber evidence="5">1.3.1.-</ecNumber>
    </submittedName>
</protein>
<dbReference type="OrthoDB" id="9775296at2"/>
<comment type="similarity">
    <text evidence="1 3">Belongs to the short-chain dehydrogenases/reductases (SDR) family.</text>
</comment>
<dbReference type="Pfam" id="PF00106">
    <property type="entry name" value="adh_short"/>
    <property type="match status" value="1"/>
</dbReference>
<dbReference type="Proteomes" id="UP000320390">
    <property type="component" value="Chromosome"/>
</dbReference>
<dbReference type="PANTHER" id="PTHR44169:SF6">
    <property type="entry name" value="NADPH-DEPENDENT 1-ACYLDIHYDROXYACETONE PHOSPHATE REDUCTASE"/>
    <property type="match status" value="1"/>
</dbReference>
<dbReference type="EC" id="1.3.1.-" evidence="5"/>
<dbReference type="SMART" id="SM00822">
    <property type="entry name" value="PKS_KR"/>
    <property type="match status" value="1"/>
</dbReference>
<keyword evidence="6" id="KW-1185">Reference proteome</keyword>
<dbReference type="EMBL" id="CP036434">
    <property type="protein sequence ID" value="QDV09183.1"/>
    <property type="molecule type" value="Genomic_DNA"/>
</dbReference>
<dbReference type="PANTHER" id="PTHR44169">
    <property type="entry name" value="NADPH-DEPENDENT 1-ACYLDIHYDROXYACETONE PHOSPHATE REDUCTASE"/>
    <property type="match status" value="1"/>
</dbReference>
<dbReference type="PRINTS" id="PR00081">
    <property type="entry name" value="GDHRDH"/>
</dbReference>
<name>A0A518EYM4_9BACT</name>
<dbReference type="InterPro" id="IPR057326">
    <property type="entry name" value="KR_dom"/>
</dbReference>
<dbReference type="Gene3D" id="3.40.50.720">
    <property type="entry name" value="NAD(P)-binding Rossmann-like Domain"/>
    <property type="match status" value="1"/>
</dbReference>
<organism evidence="5 6">
    <name type="scientific">Saltatorellus ferox</name>
    <dbReference type="NCBI Taxonomy" id="2528018"/>
    <lineage>
        <taxon>Bacteria</taxon>
        <taxon>Pseudomonadati</taxon>
        <taxon>Planctomycetota</taxon>
        <taxon>Planctomycetia</taxon>
        <taxon>Planctomycetia incertae sedis</taxon>
        <taxon>Saltatorellus</taxon>
    </lineage>
</organism>
<keyword evidence="2 5" id="KW-0560">Oxidoreductase</keyword>
<dbReference type="InterPro" id="IPR002347">
    <property type="entry name" value="SDR_fam"/>
</dbReference>
<dbReference type="RefSeq" id="WP_145203134.1">
    <property type="nucleotide sequence ID" value="NZ_CP036434.1"/>
</dbReference>
<evidence type="ECO:0000313" key="5">
    <source>
        <dbReference type="EMBL" id="QDV09183.1"/>
    </source>
</evidence>
<evidence type="ECO:0000259" key="4">
    <source>
        <dbReference type="SMART" id="SM00822"/>
    </source>
</evidence>
<evidence type="ECO:0000256" key="3">
    <source>
        <dbReference type="RuleBase" id="RU000363"/>
    </source>
</evidence>
<evidence type="ECO:0000256" key="1">
    <source>
        <dbReference type="ARBA" id="ARBA00006484"/>
    </source>
</evidence>
<dbReference type="InterPro" id="IPR036291">
    <property type="entry name" value="NAD(P)-bd_dom_sf"/>
</dbReference>
<dbReference type="PROSITE" id="PS00061">
    <property type="entry name" value="ADH_SHORT"/>
    <property type="match status" value="1"/>
</dbReference>
<dbReference type="AlphaFoldDB" id="A0A518EYM4"/>
<gene>
    <name evidence="5" type="primary">actIII_2</name>
    <name evidence="5" type="ORF">Poly30_47400</name>
</gene>
<dbReference type="InterPro" id="IPR020904">
    <property type="entry name" value="Sc_DH/Rdtase_CS"/>
</dbReference>
<dbReference type="SUPFAM" id="SSF51735">
    <property type="entry name" value="NAD(P)-binding Rossmann-fold domains"/>
    <property type="match status" value="1"/>
</dbReference>